<accession>M5XMV4</accession>
<keyword evidence="2" id="KW-1185">Reference proteome</keyword>
<sequence length="92" mass="10461">MVLHISIRRCQRIFLVRSCGLLFLGAYIRVLPHCEYSILKLFVAETSFSELSYLPPCANLSICLLLIMSFKAHTPSTLFISSLNLLFKPVKL</sequence>
<organism evidence="1 2">
    <name type="scientific">Prunus persica</name>
    <name type="common">Peach</name>
    <name type="synonym">Amygdalus persica</name>
    <dbReference type="NCBI Taxonomy" id="3760"/>
    <lineage>
        <taxon>Eukaryota</taxon>
        <taxon>Viridiplantae</taxon>
        <taxon>Streptophyta</taxon>
        <taxon>Embryophyta</taxon>
        <taxon>Tracheophyta</taxon>
        <taxon>Spermatophyta</taxon>
        <taxon>Magnoliopsida</taxon>
        <taxon>eudicotyledons</taxon>
        <taxon>Gunneridae</taxon>
        <taxon>Pentapetalae</taxon>
        <taxon>rosids</taxon>
        <taxon>fabids</taxon>
        <taxon>Rosales</taxon>
        <taxon>Rosaceae</taxon>
        <taxon>Amygdaloideae</taxon>
        <taxon>Amygdaleae</taxon>
        <taxon>Prunus</taxon>
    </lineage>
</organism>
<dbReference type="HOGENOM" id="CLU_2417379_0_0_1"/>
<proteinExistence type="predicted"/>
<dbReference type="Proteomes" id="UP000006882">
    <property type="component" value="Chromosome G1"/>
</dbReference>
<reference evidence="1 2" key="1">
    <citation type="journal article" date="2013" name="Nat. Genet.">
        <title>The high-quality draft genome of peach (Prunus persica) identifies unique patterns of genetic diversity, domestication and genome evolution.</title>
        <authorList>
            <consortium name="International Peach Genome Initiative"/>
            <person name="Verde I."/>
            <person name="Abbott A.G."/>
            <person name="Scalabrin S."/>
            <person name="Jung S."/>
            <person name="Shu S."/>
            <person name="Marroni F."/>
            <person name="Zhebentyayeva T."/>
            <person name="Dettori M.T."/>
            <person name="Grimwood J."/>
            <person name="Cattonaro F."/>
            <person name="Zuccolo A."/>
            <person name="Rossini L."/>
            <person name="Jenkins J."/>
            <person name="Vendramin E."/>
            <person name="Meisel L.A."/>
            <person name="Decroocq V."/>
            <person name="Sosinski B."/>
            <person name="Prochnik S."/>
            <person name="Mitros T."/>
            <person name="Policriti A."/>
            <person name="Cipriani G."/>
            <person name="Dondini L."/>
            <person name="Ficklin S."/>
            <person name="Goodstein D.M."/>
            <person name="Xuan P."/>
            <person name="Del Fabbro C."/>
            <person name="Aramini V."/>
            <person name="Copetti D."/>
            <person name="Gonzalez S."/>
            <person name="Horner D.S."/>
            <person name="Falchi R."/>
            <person name="Lucas S."/>
            <person name="Mica E."/>
            <person name="Maldonado J."/>
            <person name="Lazzari B."/>
            <person name="Bielenberg D."/>
            <person name="Pirona R."/>
            <person name="Miculan M."/>
            <person name="Barakat A."/>
            <person name="Testolin R."/>
            <person name="Stella A."/>
            <person name="Tartarini S."/>
            <person name="Tonutti P."/>
            <person name="Arus P."/>
            <person name="Orellana A."/>
            <person name="Wells C."/>
            <person name="Main D."/>
            <person name="Vizzotto G."/>
            <person name="Silva H."/>
            <person name="Salamini F."/>
            <person name="Schmutz J."/>
            <person name="Morgante M."/>
            <person name="Rokhsar D.S."/>
        </authorList>
    </citation>
    <scope>NUCLEOTIDE SEQUENCE [LARGE SCALE GENOMIC DNA]</scope>
    <source>
        <strain evidence="2">cv. Nemared</strain>
    </source>
</reference>
<dbReference type="Gramene" id="ONI34151">
    <property type="protein sequence ID" value="ONI34151"/>
    <property type="gene ID" value="PRUPE_1G465100"/>
</dbReference>
<evidence type="ECO:0000313" key="1">
    <source>
        <dbReference type="EMBL" id="ONI34151.1"/>
    </source>
</evidence>
<dbReference type="AlphaFoldDB" id="M5XMV4"/>
<dbReference type="EMBL" id="CM007651">
    <property type="protein sequence ID" value="ONI34151.1"/>
    <property type="molecule type" value="Genomic_DNA"/>
</dbReference>
<evidence type="ECO:0000313" key="2">
    <source>
        <dbReference type="Proteomes" id="UP000006882"/>
    </source>
</evidence>
<gene>
    <name evidence="1" type="ORF">PRUPE_1G465100</name>
</gene>
<name>M5XMV4_PRUPE</name>
<protein>
    <submittedName>
        <fullName evidence="1">Uncharacterized protein</fullName>
    </submittedName>
</protein>